<gene>
    <name evidence="2" type="ORF">GcM3_062034</name>
</gene>
<feature type="region of interest" description="Disordered" evidence="1">
    <location>
        <begin position="1"/>
        <end position="116"/>
    </location>
</feature>
<protein>
    <submittedName>
        <fullName evidence="2">Uncharacterized protein</fullName>
    </submittedName>
</protein>
<name>A0A420IVN4_9PEZI</name>
<evidence type="ECO:0000256" key="1">
    <source>
        <dbReference type="SAM" id="MobiDB-lite"/>
    </source>
</evidence>
<dbReference type="AlphaFoldDB" id="A0A420IVN4"/>
<dbReference type="EMBL" id="MCBQ01006278">
    <property type="protein sequence ID" value="RKF78609.1"/>
    <property type="molecule type" value="Genomic_DNA"/>
</dbReference>
<sequence length="116" mass="12393">PTNILTDSLSDESDSEPGEASILDTPIYSSPPSFSAPLSSSPVISSDPEIAVASPLNSEQWSSGGAEIATSSSPQNFSPNPEITSSIEEISTIRRSRRKRNPILPRSAWNPNLRVL</sequence>
<evidence type="ECO:0000313" key="3">
    <source>
        <dbReference type="Proteomes" id="UP000283383"/>
    </source>
</evidence>
<feature type="compositionally biased region" description="Low complexity" evidence="1">
    <location>
        <begin position="30"/>
        <end position="48"/>
    </location>
</feature>
<keyword evidence="3" id="KW-1185">Reference proteome</keyword>
<feature type="non-terminal residue" evidence="2">
    <location>
        <position position="1"/>
    </location>
</feature>
<dbReference type="Proteomes" id="UP000283383">
    <property type="component" value="Unassembled WGS sequence"/>
</dbReference>
<organism evidence="2 3">
    <name type="scientific">Golovinomyces cichoracearum</name>
    <dbReference type="NCBI Taxonomy" id="62708"/>
    <lineage>
        <taxon>Eukaryota</taxon>
        <taxon>Fungi</taxon>
        <taxon>Dikarya</taxon>
        <taxon>Ascomycota</taxon>
        <taxon>Pezizomycotina</taxon>
        <taxon>Leotiomycetes</taxon>
        <taxon>Erysiphales</taxon>
        <taxon>Erysiphaceae</taxon>
        <taxon>Golovinomyces</taxon>
    </lineage>
</organism>
<accession>A0A420IVN4</accession>
<proteinExistence type="predicted"/>
<feature type="compositionally biased region" description="Polar residues" evidence="1">
    <location>
        <begin position="55"/>
        <end position="81"/>
    </location>
</feature>
<reference evidence="2 3" key="1">
    <citation type="journal article" date="2018" name="BMC Genomics">
        <title>Comparative genome analyses reveal sequence features reflecting distinct modes of host-adaptation between dicot and monocot powdery mildew.</title>
        <authorList>
            <person name="Wu Y."/>
            <person name="Ma X."/>
            <person name="Pan Z."/>
            <person name="Kale S.D."/>
            <person name="Song Y."/>
            <person name="King H."/>
            <person name="Zhang Q."/>
            <person name="Presley C."/>
            <person name="Deng X."/>
            <person name="Wei C.I."/>
            <person name="Xiao S."/>
        </authorList>
    </citation>
    <scope>NUCLEOTIDE SEQUENCE [LARGE SCALE GENOMIC DNA]</scope>
    <source>
        <strain evidence="2">UMSG3</strain>
    </source>
</reference>
<evidence type="ECO:0000313" key="2">
    <source>
        <dbReference type="EMBL" id="RKF78609.1"/>
    </source>
</evidence>
<comment type="caution">
    <text evidence="2">The sequence shown here is derived from an EMBL/GenBank/DDBJ whole genome shotgun (WGS) entry which is preliminary data.</text>
</comment>